<dbReference type="RefSeq" id="WP_184730121.1">
    <property type="nucleotide sequence ID" value="NZ_BMRW01000001.1"/>
</dbReference>
<name>A0A7W7PBY9_STRNE</name>
<feature type="region of interest" description="Disordered" evidence="1">
    <location>
        <begin position="231"/>
        <end position="259"/>
    </location>
</feature>
<feature type="compositionally biased region" description="Basic and acidic residues" evidence="1">
    <location>
        <begin position="231"/>
        <end position="240"/>
    </location>
</feature>
<evidence type="ECO:0000313" key="5">
    <source>
        <dbReference type="Proteomes" id="UP000556436"/>
    </source>
</evidence>
<organism evidence="4 5">
    <name type="scientific">Streptomyces netropsis</name>
    <name type="common">Streptoverticillium netropsis</name>
    <dbReference type="NCBI Taxonomy" id="55404"/>
    <lineage>
        <taxon>Bacteria</taxon>
        <taxon>Bacillati</taxon>
        <taxon>Actinomycetota</taxon>
        <taxon>Actinomycetes</taxon>
        <taxon>Kitasatosporales</taxon>
        <taxon>Streptomycetaceae</taxon>
        <taxon>Streptomyces</taxon>
    </lineage>
</organism>
<gene>
    <name evidence="4" type="ORF">FHS38_000473</name>
</gene>
<feature type="domain" description="DUF4097" evidence="3">
    <location>
        <begin position="142"/>
        <end position="255"/>
    </location>
</feature>
<dbReference type="PROSITE" id="PS51257">
    <property type="entry name" value="PROKAR_LIPOPROTEIN"/>
    <property type="match status" value="1"/>
</dbReference>
<dbReference type="EMBL" id="JACHJG010000001">
    <property type="protein sequence ID" value="MBB4884464.1"/>
    <property type="molecule type" value="Genomic_DNA"/>
</dbReference>
<evidence type="ECO:0000313" key="4">
    <source>
        <dbReference type="EMBL" id="MBB4884464.1"/>
    </source>
</evidence>
<keyword evidence="4" id="KW-0689">Ribosomal protein</keyword>
<dbReference type="AlphaFoldDB" id="A0A7W7PBY9"/>
<evidence type="ECO:0000256" key="2">
    <source>
        <dbReference type="SAM" id="SignalP"/>
    </source>
</evidence>
<evidence type="ECO:0000259" key="3">
    <source>
        <dbReference type="Pfam" id="PF13349"/>
    </source>
</evidence>
<comment type="caution">
    <text evidence="4">The sequence shown here is derived from an EMBL/GenBank/DDBJ whole genome shotgun (WGS) entry which is preliminary data.</text>
</comment>
<proteinExistence type="predicted"/>
<dbReference type="GO" id="GO:0005840">
    <property type="term" value="C:ribosome"/>
    <property type="evidence" value="ECO:0007669"/>
    <property type="project" value="UniProtKB-KW"/>
</dbReference>
<feature type="compositionally biased region" description="Polar residues" evidence="1">
    <location>
        <begin position="246"/>
        <end position="259"/>
    </location>
</feature>
<feature type="chain" id="PRO_5031012302" evidence="2">
    <location>
        <begin position="36"/>
        <end position="259"/>
    </location>
</feature>
<dbReference type="Pfam" id="PF13349">
    <property type="entry name" value="DUF4097"/>
    <property type="match status" value="1"/>
</dbReference>
<keyword evidence="2" id="KW-0732">Signal</keyword>
<keyword evidence="4" id="KW-0687">Ribonucleoprotein</keyword>
<dbReference type="InterPro" id="IPR025164">
    <property type="entry name" value="Toastrack_DUF4097"/>
</dbReference>
<feature type="signal peptide" evidence="2">
    <location>
        <begin position="1"/>
        <end position="35"/>
    </location>
</feature>
<keyword evidence="5" id="KW-1185">Reference proteome</keyword>
<dbReference type="Proteomes" id="UP000556436">
    <property type="component" value="Unassembled WGS sequence"/>
</dbReference>
<evidence type="ECO:0000256" key="1">
    <source>
        <dbReference type="SAM" id="MobiDB-lite"/>
    </source>
</evidence>
<sequence>MLPRFRTRAAVRLSLVVGAVLTAGVTLTGCGGANAEDAEPERRTFSLEGRELTVDADNSELELVTVDGKTKGLKVTRWFDGWTVGGESKATWAMQGSTLKLREKCDGLMNNCASKHRIEVPRGVKVTVRDNNGVVRARGFETDLKVHTDNGKIDIADSKGNLDLSSSNGEVVAARVAPLKVKAASSNGTVRLSLTRVPDRVEVTSHNGATKVELPRATYDVTAESQNGKVDVDVPRDSASHRKVTARTQNGEVTVRSAN</sequence>
<accession>A0A7W7PBY9</accession>
<protein>
    <submittedName>
        <fullName evidence="4">Ribosomal protein L6P/L9E</fullName>
    </submittedName>
</protein>
<reference evidence="4 5" key="1">
    <citation type="submission" date="2020-08" db="EMBL/GenBank/DDBJ databases">
        <title>Genomic Encyclopedia of Type Strains, Phase III (KMG-III): the genomes of soil and plant-associated and newly described type strains.</title>
        <authorList>
            <person name="Whitman W."/>
        </authorList>
    </citation>
    <scope>NUCLEOTIDE SEQUENCE [LARGE SCALE GENOMIC DNA]</scope>
    <source>
        <strain evidence="4 5">CECT 3265</strain>
    </source>
</reference>